<dbReference type="Proteomes" id="UP001108123">
    <property type="component" value="Unassembled WGS sequence"/>
</dbReference>
<gene>
    <name evidence="1" type="ORF">L0P62_00180</name>
</gene>
<reference evidence="1" key="1">
    <citation type="submission" date="2022-01" db="EMBL/GenBank/DDBJ databases">
        <title>Collection of gut derived symbiotic bacterial strains cultured from healthy donors.</title>
        <authorList>
            <person name="Lin H."/>
            <person name="Kohout C."/>
            <person name="Waligurski E."/>
            <person name="Pamer E.G."/>
        </authorList>
    </citation>
    <scope>NUCLEOTIDE SEQUENCE</scope>
    <source>
        <strain evidence="1">MSK.14.39</strain>
    </source>
</reference>
<keyword evidence="2" id="KW-1185">Reference proteome</keyword>
<dbReference type="AlphaFoldDB" id="A0A9Q4FJT8"/>
<proteinExistence type="predicted"/>
<accession>A0A9Q4FJT8</accession>
<sequence length="48" mass="5125">MVKAKSKVKKVKNIRRNNKNTCPECGSMMAPSGGCFVCPACGYSPCSI</sequence>
<evidence type="ECO:0000313" key="2">
    <source>
        <dbReference type="Proteomes" id="UP001108123"/>
    </source>
</evidence>
<dbReference type="RefSeq" id="WP_154482767.1">
    <property type="nucleotide sequence ID" value="NZ_JAHLOA010000001.1"/>
</dbReference>
<dbReference type="EMBL" id="JAKNID010000001">
    <property type="protein sequence ID" value="MCG4563856.1"/>
    <property type="molecule type" value="Genomic_DNA"/>
</dbReference>
<name>A0A9Q4FJT8_9FIRM</name>
<protein>
    <submittedName>
        <fullName evidence="1">Uncharacterized protein</fullName>
    </submittedName>
</protein>
<organism evidence="1 2">
    <name type="scientific">Anaerosalibacter bizertensis</name>
    <dbReference type="NCBI Taxonomy" id="932217"/>
    <lineage>
        <taxon>Bacteria</taxon>
        <taxon>Bacillati</taxon>
        <taxon>Bacillota</taxon>
        <taxon>Tissierellia</taxon>
        <taxon>Tissierellales</taxon>
        <taxon>Sporanaerobacteraceae</taxon>
        <taxon>Anaerosalibacter</taxon>
    </lineage>
</organism>
<comment type="caution">
    <text evidence="1">The sequence shown here is derived from an EMBL/GenBank/DDBJ whole genome shotgun (WGS) entry which is preliminary data.</text>
</comment>
<evidence type="ECO:0000313" key="1">
    <source>
        <dbReference type="EMBL" id="MCG4563856.1"/>
    </source>
</evidence>